<evidence type="ECO:0000313" key="4">
    <source>
        <dbReference type="Proteomes" id="UP000317178"/>
    </source>
</evidence>
<dbReference type="RefSeq" id="WP_144999101.1">
    <property type="nucleotide sequence ID" value="NZ_CP036281.1"/>
</dbReference>
<dbReference type="Pfam" id="PF12083">
    <property type="entry name" value="DUF3560"/>
    <property type="match status" value="1"/>
</dbReference>
<proteinExistence type="predicted"/>
<dbReference type="OrthoDB" id="9803716at2"/>
<accession>A0A518CTZ1</accession>
<evidence type="ECO:0000256" key="2">
    <source>
        <dbReference type="SAM" id="MobiDB-lite"/>
    </source>
</evidence>
<sequence length="272" mass="32109">MNNYEERKQRRIDRLNERAEKKKQDSINSWDRAHDLASVIPFGQPIHIGHHSEKRDRAHRKRIEQASRKGYELSKEADELQRRADAAKGNHAISSQDPEAVQKLRQKLAKCESDQETWKLWNRLYRKHKGDLAKLEAELTAEEFDQIVKRVAFRKHHWPGVEVKKPVESYELSNNNAEIKRLKERIAKLEKRAERTARPPRFIGDIEILDNLEYHKVEVHFAGKPREEIRSFLKSRGFRWTPSAEAWTRTIDSRTEWAIEGLRELVGKNISD</sequence>
<keyword evidence="1" id="KW-0175">Coiled coil</keyword>
<dbReference type="InterPro" id="IPR021944">
    <property type="entry name" value="DUF3560"/>
</dbReference>
<dbReference type="EMBL" id="CP036281">
    <property type="protein sequence ID" value="QDU82692.1"/>
    <property type="molecule type" value="Genomic_DNA"/>
</dbReference>
<evidence type="ECO:0000313" key="3">
    <source>
        <dbReference type="EMBL" id="QDU82692.1"/>
    </source>
</evidence>
<name>A0A518CTZ1_9PLAN</name>
<organism evidence="3 4">
    <name type="scientific">Polystyrenella longa</name>
    <dbReference type="NCBI Taxonomy" id="2528007"/>
    <lineage>
        <taxon>Bacteria</taxon>
        <taxon>Pseudomonadati</taxon>
        <taxon>Planctomycetota</taxon>
        <taxon>Planctomycetia</taxon>
        <taxon>Planctomycetales</taxon>
        <taxon>Planctomycetaceae</taxon>
        <taxon>Polystyrenella</taxon>
    </lineage>
</organism>
<evidence type="ECO:0000256" key="1">
    <source>
        <dbReference type="SAM" id="Coils"/>
    </source>
</evidence>
<feature type="compositionally biased region" description="Basic and acidic residues" evidence="2">
    <location>
        <begin position="63"/>
        <end position="88"/>
    </location>
</feature>
<evidence type="ECO:0008006" key="5">
    <source>
        <dbReference type="Google" id="ProtNLM"/>
    </source>
</evidence>
<feature type="region of interest" description="Disordered" evidence="2">
    <location>
        <begin position="43"/>
        <end position="99"/>
    </location>
</feature>
<gene>
    <name evidence="3" type="ORF">Pla110_44530</name>
</gene>
<dbReference type="Proteomes" id="UP000317178">
    <property type="component" value="Chromosome"/>
</dbReference>
<reference evidence="3 4" key="1">
    <citation type="submission" date="2019-02" db="EMBL/GenBank/DDBJ databases">
        <title>Deep-cultivation of Planctomycetes and their phenomic and genomic characterization uncovers novel biology.</title>
        <authorList>
            <person name="Wiegand S."/>
            <person name="Jogler M."/>
            <person name="Boedeker C."/>
            <person name="Pinto D."/>
            <person name="Vollmers J."/>
            <person name="Rivas-Marin E."/>
            <person name="Kohn T."/>
            <person name="Peeters S.H."/>
            <person name="Heuer A."/>
            <person name="Rast P."/>
            <person name="Oberbeckmann S."/>
            <person name="Bunk B."/>
            <person name="Jeske O."/>
            <person name="Meyerdierks A."/>
            <person name="Storesund J.E."/>
            <person name="Kallscheuer N."/>
            <person name="Luecker S."/>
            <person name="Lage O.M."/>
            <person name="Pohl T."/>
            <person name="Merkel B.J."/>
            <person name="Hornburger P."/>
            <person name="Mueller R.-W."/>
            <person name="Bruemmer F."/>
            <person name="Labrenz M."/>
            <person name="Spormann A.M."/>
            <person name="Op den Camp H."/>
            <person name="Overmann J."/>
            <person name="Amann R."/>
            <person name="Jetten M.S.M."/>
            <person name="Mascher T."/>
            <person name="Medema M.H."/>
            <person name="Devos D.P."/>
            <person name="Kaster A.-K."/>
            <person name="Ovreas L."/>
            <person name="Rohde M."/>
            <person name="Galperin M.Y."/>
            <person name="Jogler C."/>
        </authorList>
    </citation>
    <scope>NUCLEOTIDE SEQUENCE [LARGE SCALE GENOMIC DNA]</scope>
    <source>
        <strain evidence="3 4">Pla110</strain>
    </source>
</reference>
<dbReference type="AlphaFoldDB" id="A0A518CTZ1"/>
<dbReference type="KEGG" id="plon:Pla110_44530"/>
<keyword evidence="4" id="KW-1185">Reference proteome</keyword>
<protein>
    <recommendedName>
        <fullName evidence="5">DUF3560 domain-containing protein</fullName>
    </recommendedName>
</protein>
<feature type="coiled-coil region" evidence="1">
    <location>
        <begin position="172"/>
        <end position="199"/>
    </location>
</feature>